<evidence type="ECO:0000313" key="3">
    <source>
        <dbReference type="EMBL" id="MCL9685499.1"/>
    </source>
</evidence>
<dbReference type="CDD" id="cd06223">
    <property type="entry name" value="PRTases_typeI"/>
    <property type="match status" value="1"/>
</dbReference>
<dbReference type="InterPro" id="IPR051910">
    <property type="entry name" value="ComF/GntX_DNA_util-trans"/>
</dbReference>
<dbReference type="Pfam" id="PF18912">
    <property type="entry name" value="DZR_2"/>
    <property type="match status" value="1"/>
</dbReference>
<keyword evidence="4" id="KW-1185">Reference proteome</keyword>
<dbReference type="AlphaFoldDB" id="A0A9X2D370"/>
<name>A0A9X2D370_9GAMM</name>
<dbReference type="InterPro" id="IPR044005">
    <property type="entry name" value="DZR_2"/>
</dbReference>
<reference evidence="3" key="1">
    <citation type="submission" date="2021-11" db="EMBL/GenBank/DDBJ databases">
        <title>Legionella maioricencis sp. nov., a new species isolated from hot water samples in Mallorca.</title>
        <authorList>
            <person name="Crespi S."/>
            <person name="Drasar V."/>
            <person name="Salva-Serra F."/>
            <person name="Jaen-Luchoro D."/>
            <person name="Pineiro-Iglesias B."/>
            <person name="Aliaga F."/>
            <person name="Fernandez-Juarez V."/>
            <person name="Coll G."/>
            <person name="Moore E.R.B."/>
            <person name="Bennasar-Figueras A."/>
        </authorList>
    </citation>
    <scope>NUCLEOTIDE SEQUENCE</scope>
    <source>
        <strain evidence="3">HCPI-6</strain>
    </source>
</reference>
<gene>
    <name evidence="3" type="ORF">LOX96_15455</name>
</gene>
<dbReference type="PANTHER" id="PTHR47505">
    <property type="entry name" value="DNA UTILIZATION PROTEIN YHGH"/>
    <property type="match status" value="1"/>
</dbReference>
<dbReference type="InterPro" id="IPR000836">
    <property type="entry name" value="PRTase_dom"/>
</dbReference>
<proteinExistence type="inferred from homology"/>
<protein>
    <submittedName>
        <fullName evidence="3">ComF family protein</fullName>
    </submittedName>
</protein>
<dbReference type="Gene3D" id="3.40.50.2020">
    <property type="match status" value="1"/>
</dbReference>
<dbReference type="RefSeq" id="WP_250424100.1">
    <property type="nucleotide sequence ID" value="NZ_JAJKBJ010000027.1"/>
</dbReference>
<dbReference type="EMBL" id="JAJKBJ010000027">
    <property type="protein sequence ID" value="MCL9685499.1"/>
    <property type="molecule type" value="Genomic_DNA"/>
</dbReference>
<evidence type="ECO:0000313" key="4">
    <source>
        <dbReference type="Proteomes" id="UP001139721"/>
    </source>
</evidence>
<comment type="similarity">
    <text evidence="1">Belongs to the ComF/GntX family.</text>
</comment>
<dbReference type="PANTHER" id="PTHR47505:SF1">
    <property type="entry name" value="DNA UTILIZATION PROTEIN YHGH"/>
    <property type="match status" value="1"/>
</dbReference>
<dbReference type="InterPro" id="IPR029057">
    <property type="entry name" value="PRTase-like"/>
</dbReference>
<dbReference type="SUPFAM" id="SSF53271">
    <property type="entry name" value="PRTase-like"/>
    <property type="match status" value="1"/>
</dbReference>
<dbReference type="Proteomes" id="UP001139721">
    <property type="component" value="Unassembled WGS sequence"/>
</dbReference>
<sequence length="241" mass="27341">MRQMLFSITQTLRLPSICILCNQFHKSALAVCTSCIELIKPLGPACQHCAQPLPDATYLVCGQCIKKPPHFDRALINYTFEEPLRSLLHHFKYYNGLYLSSFLCQLMLHAIQNQAITAQCLIPVPLHPKRLKQRGFNQAAVLAKRLARTLNLPYDLKSCQKVINTAPQASLDSEQRKKNLHHAFHTNPLPYQHVILIDDLLTTGCTANELAHTLKKTGVQRVDVWCCARTVKNQQTETNFI</sequence>
<feature type="domain" description="Double zinc ribbon" evidence="2">
    <location>
        <begin position="14"/>
        <end position="64"/>
    </location>
</feature>
<comment type="caution">
    <text evidence="3">The sequence shown here is derived from an EMBL/GenBank/DDBJ whole genome shotgun (WGS) entry which is preliminary data.</text>
</comment>
<evidence type="ECO:0000259" key="2">
    <source>
        <dbReference type="Pfam" id="PF18912"/>
    </source>
</evidence>
<accession>A0A9X2D370</accession>
<organism evidence="3 4">
    <name type="scientific">Legionella maioricensis</name>
    <dbReference type="NCBI Taxonomy" id="2896528"/>
    <lineage>
        <taxon>Bacteria</taxon>
        <taxon>Pseudomonadati</taxon>
        <taxon>Pseudomonadota</taxon>
        <taxon>Gammaproteobacteria</taxon>
        <taxon>Legionellales</taxon>
        <taxon>Legionellaceae</taxon>
        <taxon>Legionella</taxon>
    </lineage>
</organism>
<evidence type="ECO:0000256" key="1">
    <source>
        <dbReference type="ARBA" id="ARBA00008007"/>
    </source>
</evidence>